<dbReference type="InterPro" id="IPR036900">
    <property type="entry name" value="A-D-PHexomutase_C_sf"/>
</dbReference>
<name>A0A2M6W4E4_9BACT</name>
<dbReference type="Pfam" id="PF00408">
    <property type="entry name" value="PGM_PMM_IV"/>
    <property type="match status" value="1"/>
</dbReference>
<accession>A0A2M6W4E4</accession>
<feature type="domain" description="Alpha-D-phosphohexomutase C-terminal" evidence="1">
    <location>
        <begin position="5"/>
        <end position="47"/>
    </location>
</feature>
<dbReference type="Proteomes" id="UP000231183">
    <property type="component" value="Unassembled WGS sequence"/>
</dbReference>
<dbReference type="GO" id="GO:0016868">
    <property type="term" value="F:intramolecular phosphotransferase activity"/>
    <property type="evidence" value="ECO:0007669"/>
    <property type="project" value="InterPro"/>
</dbReference>
<dbReference type="Gene3D" id="3.30.310.50">
    <property type="entry name" value="Alpha-D-phosphohexomutase, C-terminal domain"/>
    <property type="match status" value="1"/>
</dbReference>
<dbReference type="EMBL" id="PFBX01000014">
    <property type="protein sequence ID" value="PIT87651.1"/>
    <property type="molecule type" value="Genomic_DNA"/>
</dbReference>
<reference evidence="3" key="1">
    <citation type="submission" date="2017-09" db="EMBL/GenBank/DDBJ databases">
        <title>Depth-based differentiation of microbial function through sediment-hosted aquifers and enrichment of novel symbionts in the deep terrestrial subsurface.</title>
        <authorList>
            <person name="Probst A.J."/>
            <person name="Ladd B."/>
            <person name="Jarett J.K."/>
            <person name="Geller-Mcgrath D.E."/>
            <person name="Sieber C.M.K."/>
            <person name="Emerson J.B."/>
            <person name="Anantharaman K."/>
            <person name="Thomas B.C."/>
            <person name="Malmstrom R."/>
            <person name="Stieglmeier M."/>
            <person name="Klingl A."/>
            <person name="Woyke T."/>
            <person name="Ryan C.M."/>
            <person name="Banfield J.F."/>
        </authorList>
    </citation>
    <scope>NUCLEOTIDE SEQUENCE [LARGE SCALE GENOMIC DNA]</scope>
</reference>
<organism evidence="2 3">
    <name type="scientific">Candidatus Magasanikbacteria bacterium CG10_big_fil_rev_8_21_14_0_10_40_10</name>
    <dbReference type="NCBI Taxonomy" id="1974648"/>
    <lineage>
        <taxon>Bacteria</taxon>
        <taxon>Candidatus Magasanikiibacteriota</taxon>
    </lineage>
</organism>
<evidence type="ECO:0000313" key="3">
    <source>
        <dbReference type="Proteomes" id="UP000231183"/>
    </source>
</evidence>
<gene>
    <name evidence="2" type="ORF">COU31_01725</name>
</gene>
<evidence type="ECO:0000259" key="1">
    <source>
        <dbReference type="Pfam" id="PF00408"/>
    </source>
</evidence>
<dbReference type="AlphaFoldDB" id="A0A2M6W4E4"/>
<protein>
    <recommendedName>
        <fullName evidence="1">Alpha-D-phosphohexomutase C-terminal domain-containing protein</fullName>
    </recommendedName>
</protein>
<dbReference type="InterPro" id="IPR005843">
    <property type="entry name" value="A-D-PHexomutase_C"/>
</dbReference>
<proteinExistence type="predicted"/>
<comment type="caution">
    <text evidence="2">The sequence shown here is derived from an EMBL/GenBank/DDBJ whole genome shotgun (WGS) entry which is preliminary data.</text>
</comment>
<evidence type="ECO:0000313" key="2">
    <source>
        <dbReference type="EMBL" id="PIT87651.1"/>
    </source>
</evidence>
<dbReference type="SUPFAM" id="SSF55957">
    <property type="entry name" value="Phosphoglucomutase, C-terminal domain"/>
    <property type="match status" value="1"/>
</dbReference>
<sequence>MEKIDGASFTFDDWSFNIRPSANDPVARLNIEGTDEKKVQKMTEEISGLKNE</sequence>